<dbReference type="InterPro" id="IPR052356">
    <property type="entry name" value="Thiol_S-MT"/>
</dbReference>
<dbReference type="GO" id="GO:0008168">
    <property type="term" value="F:methyltransferase activity"/>
    <property type="evidence" value="ECO:0007669"/>
    <property type="project" value="UniProtKB-KW"/>
</dbReference>
<accession>A0A319EDA3</accession>
<sequence length="204" mass="22706">MPAPRFIEYESTTSLPSLASAVHGTVLELGPGTGNPLSLYNPSAITHIYGVESNLEFSEALNAKISETHLEDKYTPVFCNILDANALERHGIVEESIDCVACFQVLCCTQDPKAVVSQLWKLLKPGGELVFWEHCASSDPFTLLAQKFWTLFWPTIKGGCHLDRNMSDILLKSADWEVVEMRYEGETLSMMPRTLGRLRKVAAE</sequence>
<dbReference type="OrthoDB" id="540004at2759"/>
<dbReference type="AlphaFoldDB" id="A0A319EDA3"/>
<dbReference type="SUPFAM" id="SSF53335">
    <property type="entry name" value="S-adenosyl-L-methionine-dependent methyltransferases"/>
    <property type="match status" value="1"/>
</dbReference>
<name>A0A319EDA3_ASPSB</name>
<keyword evidence="1" id="KW-0808">Transferase</keyword>
<keyword evidence="1" id="KW-0489">Methyltransferase</keyword>
<dbReference type="Proteomes" id="UP000248423">
    <property type="component" value="Unassembled WGS sequence"/>
</dbReference>
<dbReference type="PANTHER" id="PTHR45036">
    <property type="entry name" value="METHYLTRANSFERASE LIKE 7B"/>
    <property type="match status" value="1"/>
</dbReference>
<protein>
    <submittedName>
        <fullName evidence="1">S-adenosyl-L-methionine-dependent methyltransferase</fullName>
    </submittedName>
</protein>
<evidence type="ECO:0000313" key="1">
    <source>
        <dbReference type="EMBL" id="PYI07480.1"/>
    </source>
</evidence>
<dbReference type="VEuPathDB" id="FungiDB:BO78DRAFT_312910"/>
<dbReference type="Gene3D" id="3.40.50.150">
    <property type="entry name" value="Vaccinia Virus protein VP39"/>
    <property type="match status" value="1"/>
</dbReference>
<dbReference type="CDD" id="cd02440">
    <property type="entry name" value="AdoMet_MTases"/>
    <property type="match status" value="1"/>
</dbReference>
<dbReference type="EMBL" id="KZ826341">
    <property type="protein sequence ID" value="PYI07480.1"/>
    <property type="molecule type" value="Genomic_DNA"/>
</dbReference>
<evidence type="ECO:0000313" key="2">
    <source>
        <dbReference type="Proteomes" id="UP000248423"/>
    </source>
</evidence>
<organism evidence="1 2">
    <name type="scientific">Aspergillus sclerotiicarbonarius (strain CBS 121057 / IBT 28362)</name>
    <dbReference type="NCBI Taxonomy" id="1448318"/>
    <lineage>
        <taxon>Eukaryota</taxon>
        <taxon>Fungi</taxon>
        <taxon>Dikarya</taxon>
        <taxon>Ascomycota</taxon>
        <taxon>Pezizomycotina</taxon>
        <taxon>Eurotiomycetes</taxon>
        <taxon>Eurotiomycetidae</taxon>
        <taxon>Eurotiales</taxon>
        <taxon>Aspergillaceae</taxon>
        <taxon>Aspergillus</taxon>
        <taxon>Aspergillus subgen. Circumdati</taxon>
    </lineage>
</organism>
<gene>
    <name evidence="1" type="ORF">BO78DRAFT_312910</name>
</gene>
<dbReference type="Pfam" id="PF13489">
    <property type="entry name" value="Methyltransf_23"/>
    <property type="match status" value="1"/>
</dbReference>
<dbReference type="GO" id="GO:0032259">
    <property type="term" value="P:methylation"/>
    <property type="evidence" value="ECO:0007669"/>
    <property type="project" value="UniProtKB-KW"/>
</dbReference>
<proteinExistence type="predicted"/>
<reference evidence="1 2" key="1">
    <citation type="submission" date="2018-02" db="EMBL/GenBank/DDBJ databases">
        <title>The genomes of Aspergillus section Nigri reveals drivers in fungal speciation.</title>
        <authorList>
            <consortium name="DOE Joint Genome Institute"/>
            <person name="Vesth T.C."/>
            <person name="Nybo J."/>
            <person name="Theobald S."/>
            <person name="Brandl J."/>
            <person name="Frisvad J.C."/>
            <person name="Nielsen K.F."/>
            <person name="Lyhne E.K."/>
            <person name="Kogle M.E."/>
            <person name="Kuo A."/>
            <person name="Riley R."/>
            <person name="Clum A."/>
            <person name="Nolan M."/>
            <person name="Lipzen A."/>
            <person name="Salamov A."/>
            <person name="Henrissat B."/>
            <person name="Wiebenga A."/>
            <person name="De vries R.P."/>
            <person name="Grigoriev I.V."/>
            <person name="Mortensen U.H."/>
            <person name="Andersen M.R."/>
            <person name="Baker S.E."/>
        </authorList>
    </citation>
    <scope>NUCLEOTIDE SEQUENCE [LARGE SCALE GENOMIC DNA]</scope>
    <source>
        <strain evidence="1 2">CBS 121057</strain>
    </source>
</reference>
<dbReference type="PANTHER" id="PTHR45036:SF1">
    <property type="entry name" value="METHYLTRANSFERASE LIKE 7A"/>
    <property type="match status" value="1"/>
</dbReference>
<dbReference type="InterPro" id="IPR029063">
    <property type="entry name" value="SAM-dependent_MTases_sf"/>
</dbReference>
<keyword evidence="2" id="KW-1185">Reference proteome</keyword>
<dbReference type="STRING" id="1448318.A0A319EDA3"/>